<organism evidence="1 3">
    <name type="scientific">Mangrovimonas cancribranchiae</name>
    <dbReference type="NCBI Taxonomy" id="3080055"/>
    <lineage>
        <taxon>Bacteria</taxon>
        <taxon>Pseudomonadati</taxon>
        <taxon>Bacteroidota</taxon>
        <taxon>Flavobacteriia</taxon>
        <taxon>Flavobacteriales</taxon>
        <taxon>Flavobacteriaceae</taxon>
        <taxon>Mangrovimonas</taxon>
    </lineage>
</organism>
<dbReference type="PANTHER" id="PTHR35802:SF1">
    <property type="entry name" value="PROTEASE SYNTHASE AND SPORULATION PROTEIN PAI 2"/>
    <property type="match status" value="1"/>
</dbReference>
<gene>
    <name evidence="2" type="ORF">R3L15_02175</name>
    <name evidence="1" type="ORF">R3L16_05220</name>
</gene>
<evidence type="ECO:0000313" key="2">
    <source>
        <dbReference type="EMBL" id="WXA13687.1"/>
    </source>
</evidence>
<evidence type="ECO:0000313" key="1">
    <source>
        <dbReference type="EMBL" id="WXA03892.1"/>
    </source>
</evidence>
<keyword evidence="3" id="KW-1185">Reference proteome</keyword>
<dbReference type="Gene3D" id="2.30.110.10">
    <property type="entry name" value="Electron Transport, Fmn-binding Protein, Chain A"/>
    <property type="match status" value="1"/>
</dbReference>
<dbReference type="PANTHER" id="PTHR35802">
    <property type="entry name" value="PROTEASE SYNTHASE AND SPORULATION PROTEIN PAI 2"/>
    <property type="match status" value="1"/>
</dbReference>
<dbReference type="AlphaFoldDB" id="A0AAU6P1W5"/>
<dbReference type="InterPro" id="IPR007396">
    <property type="entry name" value="TR_PAI2-type"/>
</dbReference>
<dbReference type="SUPFAM" id="SSF50475">
    <property type="entry name" value="FMN-binding split barrel"/>
    <property type="match status" value="1"/>
</dbReference>
<sequence>MAYPPKIHQDNNKAHMIAMMAKFPLATLISVKNDEPVVTHLPLIYNDNKLIGHVDKFNPQAELLKDNQPVTIIFSGPQCYISPSMYKTEQLPTWNYVKVHLKGIATEITDADKIKQSMINMTTFLEPENAYILKADNPKMEAYLPYVKGFEITISHWEGKFKLSQNRNTEDFELAKQELIKQHQKSIEKFLNKMF</sequence>
<dbReference type="PIRSF" id="PIRSF010372">
    <property type="entry name" value="PaiB"/>
    <property type="match status" value="1"/>
</dbReference>
<proteinExistence type="predicted"/>
<protein>
    <submittedName>
        <fullName evidence="1">FMN-binding negative transcriptional regulator</fullName>
    </submittedName>
</protein>
<dbReference type="Proteomes" id="UP001368318">
    <property type="component" value="Chromosome"/>
</dbReference>
<accession>A0AAU6P1W5</accession>
<dbReference type="KEGG" id="mcaa:R3L15_02175"/>
<dbReference type="EMBL" id="CP136925">
    <property type="protein sequence ID" value="WXA13687.1"/>
    <property type="molecule type" value="Genomic_DNA"/>
</dbReference>
<dbReference type="Pfam" id="PF04299">
    <property type="entry name" value="FMN_bind_2"/>
    <property type="match status" value="1"/>
</dbReference>
<name>A0AAU6P1W5_9FLAO</name>
<reference evidence="1 3" key="1">
    <citation type="submission" date="2023-10" db="EMBL/GenBank/DDBJ databases">
        <title>Culture-based analysis of two novel bacteria associated with mangrove crab gills.</title>
        <authorList>
            <person name="Yang X."/>
            <person name="Garuglieri E."/>
            <person name="Van Goethem M.W."/>
            <person name="Fusi M."/>
            <person name="Marasco R."/>
            <person name="Daffonchio D.G."/>
        </authorList>
    </citation>
    <scope>NUCLEOTIDE SEQUENCE [LARGE SCALE GENOMIC DNA]</scope>
    <source>
        <strain evidence="2">UG2-1</strain>
        <strain evidence="1">UG2-2</strain>
        <strain evidence="3">UG2_2</strain>
    </source>
</reference>
<evidence type="ECO:0000313" key="3">
    <source>
        <dbReference type="Proteomes" id="UP001368318"/>
    </source>
</evidence>
<dbReference type="InterPro" id="IPR012349">
    <property type="entry name" value="Split_barrel_FMN-bd"/>
</dbReference>
<dbReference type="EMBL" id="CP136924">
    <property type="protein sequence ID" value="WXA03892.1"/>
    <property type="molecule type" value="Genomic_DNA"/>
</dbReference>
<dbReference type="RefSeq" id="WP_338732974.1">
    <property type="nucleotide sequence ID" value="NZ_CP136924.1"/>
</dbReference>